<dbReference type="InterPro" id="IPR005064">
    <property type="entry name" value="BUG"/>
</dbReference>
<dbReference type="Gene3D" id="3.40.190.150">
    <property type="entry name" value="Bordetella uptake gene, domain 1"/>
    <property type="match status" value="1"/>
</dbReference>
<gene>
    <name evidence="2" type="ORF">J5Y10_16955</name>
</gene>
<dbReference type="SUPFAM" id="SSF53850">
    <property type="entry name" value="Periplasmic binding protein-like II"/>
    <property type="match status" value="1"/>
</dbReference>
<proteinExistence type="inferred from homology"/>
<dbReference type="Pfam" id="PF03401">
    <property type="entry name" value="TctC"/>
    <property type="match status" value="1"/>
</dbReference>
<keyword evidence="3" id="KW-1185">Reference proteome</keyword>
<dbReference type="PIRSF" id="PIRSF017082">
    <property type="entry name" value="YflP"/>
    <property type="match status" value="1"/>
</dbReference>
<protein>
    <submittedName>
        <fullName evidence="2">Tripartite tricarboxylate transporter substrate binding protein</fullName>
    </submittedName>
</protein>
<evidence type="ECO:0000256" key="1">
    <source>
        <dbReference type="ARBA" id="ARBA00006987"/>
    </source>
</evidence>
<dbReference type="CDD" id="cd07012">
    <property type="entry name" value="PBP2_Bug_TTT"/>
    <property type="match status" value="1"/>
</dbReference>
<organism evidence="2 3">
    <name type="scientific">Roseomonas indoligenes</name>
    <dbReference type="NCBI Taxonomy" id="2820811"/>
    <lineage>
        <taxon>Bacteria</taxon>
        <taxon>Pseudomonadati</taxon>
        <taxon>Pseudomonadota</taxon>
        <taxon>Alphaproteobacteria</taxon>
        <taxon>Acetobacterales</taxon>
        <taxon>Roseomonadaceae</taxon>
        <taxon>Roseomonas</taxon>
    </lineage>
</organism>
<sequence length="331" mass="35079">MSRTTRRLLLGAAGLAGLSVPGLPRAARAQSWPSRPVRLIVPLVPGGTTDLIARVIADPLSKLIGGNVVVENRPGANGWIANDYVMRERPDGHTLIVNNVSTHAINSAMAGPDRALVPSRGLAPITNLIEAPQFFLAPADFPATSLSDFVARAKASSRPLVYASAGVGSYQHIDLETFARRAGISLVHLPLRGAGEIVPVLLRGDAQITEFNVSAAAPHIEAGRMRPLAVVARGRLSAYPDTPTTVEAGFPDLVTTLWNGLFAPAGTPAPLIATLHRHVVAILRDPDVVAALDRQAVRTTPSDSPEAFGSYLAEDVARWSALTHEFNIQLN</sequence>
<dbReference type="AlphaFoldDB" id="A0A940N0J5"/>
<accession>A0A940N0J5</accession>
<dbReference type="InterPro" id="IPR006311">
    <property type="entry name" value="TAT_signal"/>
</dbReference>
<name>A0A940N0J5_9PROT</name>
<dbReference type="InterPro" id="IPR042100">
    <property type="entry name" value="Bug_dom1"/>
</dbReference>
<dbReference type="PANTHER" id="PTHR42928:SF5">
    <property type="entry name" value="BLR1237 PROTEIN"/>
    <property type="match status" value="1"/>
</dbReference>
<dbReference type="PANTHER" id="PTHR42928">
    <property type="entry name" value="TRICARBOXYLATE-BINDING PROTEIN"/>
    <property type="match status" value="1"/>
</dbReference>
<dbReference type="EMBL" id="JAGIZA010000010">
    <property type="protein sequence ID" value="MBP0494475.1"/>
    <property type="molecule type" value="Genomic_DNA"/>
</dbReference>
<comment type="similarity">
    <text evidence="1">Belongs to the UPF0065 (bug) family.</text>
</comment>
<reference evidence="2" key="1">
    <citation type="submission" date="2021-03" db="EMBL/GenBank/DDBJ databases">
        <authorList>
            <person name="So Y."/>
        </authorList>
    </citation>
    <scope>NUCLEOTIDE SEQUENCE</scope>
    <source>
        <strain evidence="2">SG15</strain>
    </source>
</reference>
<comment type="caution">
    <text evidence="2">The sequence shown here is derived from an EMBL/GenBank/DDBJ whole genome shotgun (WGS) entry which is preliminary data.</text>
</comment>
<dbReference type="Gene3D" id="3.40.190.10">
    <property type="entry name" value="Periplasmic binding protein-like II"/>
    <property type="match status" value="1"/>
</dbReference>
<dbReference type="Proteomes" id="UP000677537">
    <property type="component" value="Unassembled WGS sequence"/>
</dbReference>
<dbReference type="PROSITE" id="PS51318">
    <property type="entry name" value="TAT"/>
    <property type="match status" value="1"/>
</dbReference>
<dbReference type="RefSeq" id="WP_209375211.1">
    <property type="nucleotide sequence ID" value="NZ_JAGIZA010000010.1"/>
</dbReference>
<evidence type="ECO:0000313" key="3">
    <source>
        <dbReference type="Proteomes" id="UP000677537"/>
    </source>
</evidence>
<evidence type="ECO:0000313" key="2">
    <source>
        <dbReference type="EMBL" id="MBP0494475.1"/>
    </source>
</evidence>